<sequence length="49" mass="5372">MTFSTYTRLLWGLESASDGRLAVPLFLNLLPSSRDHPEGHAVEVFVAVA</sequence>
<name>A0A6J4P3S4_9ACTN</name>
<gene>
    <name evidence="1" type="ORF">AVDCRST_MAG22-1516</name>
</gene>
<reference evidence="1" key="1">
    <citation type="submission" date="2020-02" db="EMBL/GenBank/DDBJ databases">
        <authorList>
            <person name="Meier V. D."/>
        </authorList>
    </citation>
    <scope>NUCLEOTIDE SEQUENCE</scope>
    <source>
        <strain evidence="1">AVDCRST_MAG22</strain>
    </source>
</reference>
<dbReference type="AlphaFoldDB" id="A0A6J4P3S4"/>
<dbReference type="EMBL" id="CADCUV010000062">
    <property type="protein sequence ID" value="CAA9405431.1"/>
    <property type="molecule type" value="Genomic_DNA"/>
</dbReference>
<evidence type="ECO:0000313" key="1">
    <source>
        <dbReference type="EMBL" id="CAA9405431.1"/>
    </source>
</evidence>
<organism evidence="1">
    <name type="scientific">uncultured Rubrobacteraceae bacterium</name>
    <dbReference type="NCBI Taxonomy" id="349277"/>
    <lineage>
        <taxon>Bacteria</taxon>
        <taxon>Bacillati</taxon>
        <taxon>Actinomycetota</taxon>
        <taxon>Rubrobacteria</taxon>
        <taxon>Rubrobacterales</taxon>
        <taxon>Rubrobacteraceae</taxon>
        <taxon>environmental samples</taxon>
    </lineage>
</organism>
<protein>
    <submittedName>
        <fullName evidence="1">Uncharacterized protein</fullName>
    </submittedName>
</protein>
<proteinExistence type="predicted"/>
<accession>A0A6J4P3S4</accession>